<name>A0A7J6WN56_THATH</name>
<dbReference type="Proteomes" id="UP000554482">
    <property type="component" value="Unassembled WGS sequence"/>
</dbReference>
<dbReference type="AlphaFoldDB" id="A0A7J6WN56"/>
<comment type="caution">
    <text evidence="1">The sequence shown here is derived from an EMBL/GenBank/DDBJ whole genome shotgun (WGS) entry which is preliminary data.</text>
</comment>
<protein>
    <submittedName>
        <fullName evidence="1">Uncharacterized protein</fullName>
    </submittedName>
</protein>
<reference evidence="1 2" key="1">
    <citation type="submission" date="2020-06" db="EMBL/GenBank/DDBJ databases">
        <title>Transcriptomic and genomic resources for Thalictrum thalictroides and T. hernandezii: Facilitating candidate gene discovery in an emerging model plant lineage.</title>
        <authorList>
            <person name="Arias T."/>
            <person name="Riano-Pachon D.M."/>
            <person name="Di Stilio V.S."/>
        </authorList>
    </citation>
    <scope>NUCLEOTIDE SEQUENCE [LARGE SCALE GENOMIC DNA]</scope>
    <source>
        <strain evidence="2">cv. WT478/WT964</strain>
        <tissue evidence="1">Leaves</tissue>
    </source>
</reference>
<evidence type="ECO:0000313" key="1">
    <source>
        <dbReference type="EMBL" id="KAF5198806.1"/>
    </source>
</evidence>
<organism evidence="1 2">
    <name type="scientific">Thalictrum thalictroides</name>
    <name type="common">Rue-anemone</name>
    <name type="synonym">Anemone thalictroides</name>
    <dbReference type="NCBI Taxonomy" id="46969"/>
    <lineage>
        <taxon>Eukaryota</taxon>
        <taxon>Viridiplantae</taxon>
        <taxon>Streptophyta</taxon>
        <taxon>Embryophyta</taxon>
        <taxon>Tracheophyta</taxon>
        <taxon>Spermatophyta</taxon>
        <taxon>Magnoliopsida</taxon>
        <taxon>Ranunculales</taxon>
        <taxon>Ranunculaceae</taxon>
        <taxon>Thalictroideae</taxon>
        <taxon>Thalictrum</taxon>
    </lineage>
</organism>
<keyword evidence="2" id="KW-1185">Reference proteome</keyword>
<evidence type="ECO:0000313" key="2">
    <source>
        <dbReference type="Proteomes" id="UP000554482"/>
    </source>
</evidence>
<proteinExistence type="predicted"/>
<gene>
    <name evidence="1" type="ORF">FRX31_011609</name>
</gene>
<sequence length="62" mass="6958">MDNFGKLTINLCIDCDPSEKKKTVLRAALKTLVKLNETTITESKPKTKDTTVYYPLILALNT</sequence>
<dbReference type="EMBL" id="JABWDY010012806">
    <property type="protein sequence ID" value="KAF5198806.1"/>
    <property type="molecule type" value="Genomic_DNA"/>
</dbReference>
<accession>A0A7J6WN56</accession>